<dbReference type="PATRIC" id="fig|1703.6.peg.3169"/>
<evidence type="ECO:0000313" key="3">
    <source>
        <dbReference type="Proteomes" id="UP000031488"/>
    </source>
</evidence>
<comment type="caution">
    <text evidence="2">The sequence shown here is derived from an EMBL/GenBank/DDBJ whole genome shotgun (WGS) entry which is preliminary data.</text>
</comment>
<dbReference type="Proteomes" id="UP000031488">
    <property type="component" value="Unassembled WGS sequence"/>
</dbReference>
<keyword evidence="3" id="KW-1185">Reference proteome</keyword>
<feature type="compositionally biased region" description="Basic and acidic residues" evidence="1">
    <location>
        <begin position="91"/>
        <end position="100"/>
    </location>
</feature>
<proteinExistence type="predicted"/>
<sequence length="268" mass="28812">MNAHPAARETTGIDSWIVVDLDRIIRLPDRLRRLWPPDLLPRRVERNSQVASAKVGQDNAVSESRRAVPESGSADPEKVAAASRSAAAAPEKGENEGSTERELDVLTAWLRGFASELNRVRTRISVVVSSGVETVHLALCLGPGIGHAILSLQGEGLEDFAQHQLLRRIEPARIGQVVEDLVELVEQDCVLTLSWASGTGATGLEFLRRKSGTWFRPVIERAGDSVTVDDDVAAGDSAVRMLLSAVLTQTLTVGARTDGRVRAEGGSS</sequence>
<feature type="region of interest" description="Disordered" evidence="1">
    <location>
        <begin position="47"/>
        <end position="100"/>
    </location>
</feature>
<dbReference type="AlphaFoldDB" id="A0A0B9APB9"/>
<dbReference type="RefSeq" id="WP_039211922.1">
    <property type="nucleotide sequence ID" value="NZ_JTJZ01000022.1"/>
</dbReference>
<dbReference type="EMBL" id="JTJZ01000022">
    <property type="protein sequence ID" value="KHS51140.1"/>
    <property type="molecule type" value="Genomic_DNA"/>
</dbReference>
<gene>
    <name evidence="2" type="ORF">AE0388_3212</name>
</gene>
<accession>A0A0B9APB9</accession>
<reference evidence="2 3" key="1">
    <citation type="submission" date="2014-11" db="EMBL/GenBank/DDBJ databases">
        <title>Draft Genome Sequence of Brevibacterium linens AE038-8.</title>
        <authorList>
            <person name="Maizel D."/>
            <person name="Utturkar S.M."/>
            <person name="Brown S.D."/>
            <person name="Ferrero M."/>
            <person name="Rosen B.P."/>
        </authorList>
    </citation>
    <scope>NUCLEOTIDE SEQUENCE [LARGE SCALE GENOMIC DNA]</scope>
    <source>
        <strain evidence="2 3">AE038-8</strain>
    </source>
</reference>
<evidence type="ECO:0000313" key="2">
    <source>
        <dbReference type="EMBL" id="KHS51140.1"/>
    </source>
</evidence>
<protein>
    <submittedName>
        <fullName evidence="2">Uncharacterized protein</fullName>
    </submittedName>
</protein>
<organism evidence="2 3">
    <name type="scientific">Brevibacterium linens</name>
    <dbReference type="NCBI Taxonomy" id="1703"/>
    <lineage>
        <taxon>Bacteria</taxon>
        <taxon>Bacillati</taxon>
        <taxon>Actinomycetota</taxon>
        <taxon>Actinomycetes</taxon>
        <taxon>Micrococcales</taxon>
        <taxon>Brevibacteriaceae</taxon>
        <taxon>Brevibacterium</taxon>
    </lineage>
</organism>
<name>A0A0B9APB9_BRELN</name>
<feature type="compositionally biased region" description="Low complexity" evidence="1">
    <location>
        <begin position="80"/>
        <end position="89"/>
    </location>
</feature>
<evidence type="ECO:0000256" key="1">
    <source>
        <dbReference type="SAM" id="MobiDB-lite"/>
    </source>
</evidence>
<dbReference type="OrthoDB" id="4804034at2"/>